<evidence type="ECO:0000313" key="4">
    <source>
        <dbReference type="EMBL" id="CDK27486.1"/>
    </source>
</evidence>
<dbReference type="GO" id="GO:0005634">
    <property type="term" value="C:nucleus"/>
    <property type="evidence" value="ECO:0007669"/>
    <property type="project" value="InterPro"/>
</dbReference>
<feature type="compositionally biased region" description="Acidic residues" evidence="2">
    <location>
        <begin position="378"/>
        <end position="389"/>
    </location>
</feature>
<feature type="region of interest" description="Disordered" evidence="2">
    <location>
        <begin position="34"/>
        <end position="75"/>
    </location>
</feature>
<gene>
    <name evidence="4" type="ORF">KUCA_T00003464001</name>
</gene>
<keyword evidence="1" id="KW-0539">Nucleus</keyword>
<evidence type="ECO:0000259" key="3">
    <source>
        <dbReference type="Pfam" id="PF10297"/>
    </source>
</evidence>
<dbReference type="OrthoDB" id="5374328at2759"/>
<dbReference type="InterPro" id="IPR018287">
    <property type="entry name" value="Hap4_TF_heteromerisation"/>
</dbReference>
<feature type="region of interest" description="Disordered" evidence="2">
    <location>
        <begin position="377"/>
        <end position="493"/>
    </location>
</feature>
<feature type="compositionally biased region" description="Low complexity" evidence="2">
    <location>
        <begin position="240"/>
        <end position="259"/>
    </location>
</feature>
<sequence length="632" mass="68977">MSETTTLNGVYSFLSCYLWANLFPESLHSFKNIPNTNQSPSATEHHSIVSSGQHRHQQPQQLQQKRALSQPQLLKPSGNVTIAATTTIQAKSSVPLGVKQQTPTIPLSSRQQLHPVKADTAYHRIHAGPPTSAPQNGHSNSQPASESMVIKTSKKWVLPPRPKPGRKPSAAHSSLMSHNHQSHSQSQSNLVGTGHHHGNHATQNHSHKEVPMGKSHSLPAAKGTASGTGVPLKPLHPITASSSSANSANSSKISSRAGSPNSVSLPLLTPQPNLRSVSPEVELHRSKPIAMAPKQEPKGLNVGSINVAANPLKQAIIKVNEENYYLKLEVIKLVSDLKSLRSELMLQRKPLKSIANKPVSPMTVLNEAYSQKIKQENGEEEYLEKEEQLEISAKLETPEPPQTKKRLHDDDDMNDLILSLVDLSHTSKKEDENNSDDDNDNDDNDSTTTAVEPADVEPVPVPKTTGGASQAECLPSGLDHSDDEEADLISSTPDSLLTLTKTNSSIDELELPSSNQCVQSLSGTTDVSSSEAGDFDMPVSWSKMALDDAKIFKTNPIINTSSGFTFQGDFYDNTKVRQRQLERDNEIKKYNVMNELIDFQNHSYEIGDVDVEFDAFMNGGARPEYSSDLSIF</sequence>
<dbReference type="HOGENOM" id="CLU_432812_0_0_1"/>
<dbReference type="Pfam" id="PF10297">
    <property type="entry name" value="Hap4_Hap_bind"/>
    <property type="match status" value="1"/>
</dbReference>
<keyword evidence="5" id="KW-1185">Reference proteome</keyword>
<feature type="compositionally biased region" description="Polar residues" evidence="2">
    <location>
        <begin position="34"/>
        <end position="52"/>
    </location>
</feature>
<dbReference type="GO" id="GO:0006355">
    <property type="term" value="P:regulation of DNA-templated transcription"/>
    <property type="evidence" value="ECO:0007669"/>
    <property type="project" value="InterPro"/>
</dbReference>
<feature type="compositionally biased region" description="Polar residues" evidence="2">
    <location>
        <begin position="260"/>
        <end position="276"/>
    </location>
</feature>
<proteinExistence type="predicted"/>
<name>W6MLV3_9ASCO</name>
<dbReference type="Proteomes" id="UP000019384">
    <property type="component" value="Unassembled WGS sequence"/>
</dbReference>
<feature type="compositionally biased region" description="Low complexity" evidence="2">
    <location>
        <begin position="58"/>
        <end position="72"/>
    </location>
</feature>
<protein>
    <recommendedName>
        <fullName evidence="3">Hap4 transcription factor heteromerisation domain-containing protein</fullName>
    </recommendedName>
</protein>
<feature type="compositionally biased region" description="Acidic residues" evidence="2">
    <location>
        <begin position="433"/>
        <end position="445"/>
    </location>
</feature>
<feature type="compositionally biased region" description="Polar residues" evidence="2">
    <location>
        <begin position="133"/>
        <end position="145"/>
    </location>
</feature>
<evidence type="ECO:0000256" key="2">
    <source>
        <dbReference type="SAM" id="MobiDB-lite"/>
    </source>
</evidence>
<accession>W6MLV3</accession>
<dbReference type="RefSeq" id="XP_022459480.1">
    <property type="nucleotide sequence ID" value="XM_022601881.1"/>
</dbReference>
<evidence type="ECO:0000256" key="1">
    <source>
        <dbReference type="ARBA" id="ARBA00023242"/>
    </source>
</evidence>
<feature type="domain" description="Hap4 transcription factor heteromerisation" evidence="3">
    <location>
        <begin position="152"/>
        <end position="168"/>
    </location>
</feature>
<reference evidence="4" key="1">
    <citation type="submission" date="2013-12" db="EMBL/GenBank/DDBJ databases">
        <authorList>
            <person name="Genoscope - CEA"/>
        </authorList>
    </citation>
    <scope>NUCLEOTIDE SEQUENCE</scope>
    <source>
        <strain evidence="4">CBS 1993</strain>
    </source>
</reference>
<organism evidence="4 5">
    <name type="scientific">Kuraishia capsulata CBS 1993</name>
    <dbReference type="NCBI Taxonomy" id="1382522"/>
    <lineage>
        <taxon>Eukaryota</taxon>
        <taxon>Fungi</taxon>
        <taxon>Dikarya</taxon>
        <taxon>Ascomycota</taxon>
        <taxon>Saccharomycotina</taxon>
        <taxon>Pichiomycetes</taxon>
        <taxon>Pichiales</taxon>
        <taxon>Pichiaceae</taxon>
        <taxon>Kuraishia</taxon>
    </lineage>
</organism>
<dbReference type="EMBL" id="HG793128">
    <property type="protein sequence ID" value="CDK27486.1"/>
    <property type="molecule type" value="Genomic_DNA"/>
</dbReference>
<dbReference type="AlphaFoldDB" id="W6MLV3"/>
<reference evidence="4" key="2">
    <citation type="submission" date="2014-02" db="EMBL/GenBank/DDBJ databases">
        <title>Complete DNA sequence of /Kuraishia capsulata/ illustrates novel genomic features among budding yeasts (/Saccharomycotina/).</title>
        <authorList>
            <person name="Morales L."/>
            <person name="Noel B."/>
            <person name="Porcel B."/>
            <person name="Marcet-Houben M."/>
            <person name="Hullo M-F."/>
            <person name="Sacerdot C."/>
            <person name="Tekaia F."/>
            <person name="Leh-Louis V."/>
            <person name="Despons L."/>
            <person name="Khanna V."/>
            <person name="Aury J-M."/>
            <person name="Barbe V."/>
            <person name="Couloux A."/>
            <person name="Labadie K."/>
            <person name="Pelletier E."/>
            <person name="Souciet J-L."/>
            <person name="Boekhout T."/>
            <person name="Gabaldon T."/>
            <person name="Wincker P."/>
            <person name="Dujon B."/>
        </authorList>
    </citation>
    <scope>NUCLEOTIDE SEQUENCE</scope>
    <source>
        <strain evidence="4">CBS 1993</strain>
    </source>
</reference>
<feature type="region of interest" description="Disordered" evidence="2">
    <location>
        <begin position="125"/>
        <end position="279"/>
    </location>
</feature>
<dbReference type="GeneID" id="34520868"/>
<evidence type="ECO:0000313" key="5">
    <source>
        <dbReference type="Proteomes" id="UP000019384"/>
    </source>
</evidence>
<feature type="compositionally biased region" description="Low complexity" evidence="2">
    <location>
        <begin position="172"/>
        <end position="190"/>
    </location>
</feature>